<dbReference type="Proteomes" id="UP000435648">
    <property type="component" value="Chromosome"/>
</dbReference>
<dbReference type="SUPFAM" id="SSF55073">
    <property type="entry name" value="Nucleotide cyclase"/>
    <property type="match status" value="1"/>
</dbReference>
<dbReference type="SMART" id="SM00052">
    <property type="entry name" value="EAL"/>
    <property type="match status" value="1"/>
</dbReference>
<dbReference type="InterPro" id="IPR043128">
    <property type="entry name" value="Rev_trsase/Diguanyl_cyclase"/>
</dbReference>
<dbReference type="NCBIfam" id="TIGR00254">
    <property type="entry name" value="GGDEF"/>
    <property type="match status" value="1"/>
</dbReference>
<sequence length="534" mass="58068">MAMIFAAVGLAALFVWMRFRDRLKASKTIQFLAHHDALTGLPNRTVFSTKLNEALRLASARAANISVMLIDVDKFKAINDTYGHAAGDLFLQVIADRLSTVFGNHLVARLSGDEFAVLIARDLDRKAVTRLASSMIAATRVPTRIDGKEIPISLSIGVAQASEAAWRASRLLHCADLALYRAKHSGRSTYIWYTPDMDAEAQKRKLLESDLRKALAQDEFRLLYQPQFSLRDLKLTGYEALLRWEHPERGTISPTVFIPIAEDAGLIEDIGAWVLLHACREAARWRDTSLTVAVNLSPAQFRPGRTEERVAHALKASGLAPERLEVEITESLLISETDAVVKTLTQIRQMGVSVAMDDFGTGYSSLSYLSRFPFDTIKIDRSFVATVGKNPTTDAIIASIVGLGRSLEVTITAEGVEDETQVALLRIAGCDKVQGFLFGKPMDLSDQSASDTVVLAQQARREQLLLAAGEPDLPQLPFETAGAADGPRLGDADIDAFAMDADAVDTAAPTEAEAAPEEGQSRAAGDRHRAVGAV</sequence>
<dbReference type="SUPFAM" id="SSF141868">
    <property type="entry name" value="EAL domain-like"/>
    <property type="match status" value="1"/>
</dbReference>
<dbReference type="InterPro" id="IPR001633">
    <property type="entry name" value="EAL_dom"/>
</dbReference>
<dbReference type="AlphaFoldDB" id="A0A857CDV2"/>
<evidence type="ECO:0000259" key="2">
    <source>
        <dbReference type="PROSITE" id="PS50883"/>
    </source>
</evidence>
<dbReference type="OrthoDB" id="9814202at2"/>
<evidence type="ECO:0000259" key="3">
    <source>
        <dbReference type="PROSITE" id="PS50887"/>
    </source>
</evidence>
<name>A0A857CDV2_9HYPH</name>
<reference evidence="4 5" key="1">
    <citation type="submission" date="2019-12" db="EMBL/GenBank/DDBJ databases">
        <title>The genome of Stappia indica PHM037.</title>
        <authorList>
            <person name="Kacar D."/>
            <person name="Galan B."/>
            <person name="Canedo L."/>
            <person name="Rodriguez P."/>
            <person name="de la Calle F."/>
            <person name="Garcia J.L."/>
        </authorList>
    </citation>
    <scope>NUCLEOTIDE SEQUENCE [LARGE SCALE GENOMIC DNA]</scope>
    <source>
        <strain evidence="4 5">PHM037</strain>
    </source>
</reference>
<dbReference type="InterPro" id="IPR000160">
    <property type="entry name" value="GGDEF_dom"/>
</dbReference>
<feature type="region of interest" description="Disordered" evidence="1">
    <location>
        <begin position="506"/>
        <end position="534"/>
    </location>
</feature>
<dbReference type="Gene3D" id="3.20.20.450">
    <property type="entry name" value="EAL domain"/>
    <property type="match status" value="1"/>
</dbReference>
<accession>A0A857CDV2</accession>
<evidence type="ECO:0000313" key="4">
    <source>
        <dbReference type="EMBL" id="QGZ37263.1"/>
    </source>
</evidence>
<dbReference type="InterPro" id="IPR052155">
    <property type="entry name" value="Biofilm_reg_signaling"/>
</dbReference>
<dbReference type="PANTHER" id="PTHR44757">
    <property type="entry name" value="DIGUANYLATE CYCLASE DGCP"/>
    <property type="match status" value="1"/>
</dbReference>
<gene>
    <name evidence="4" type="ORF">GH266_06760</name>
</gene>
<dbReference type="PROSITE" id="PS50883">
    <property type="entry name" value="EAL"/>
    <property type="match status" value="1"/>
</dbReference>
<dbReference type="Pfam" id="PF00990">
    <property type="entry name" value="GGDEF"/>
    <property type="match status" value="1"/>
</dbReference>
<feature type="compositionally biased region" description="Basic and acidic residues" evidence="1">
    <location>
        <begin position="524"/>
        <end position="534"/>
    </location>
</feature>
<evidence type="ECO:0000256" key="1">
    <source>
        <dbReference type="SAM" id="MobiDB-lite"/>
    </source>
</evidence>
<dbReference type="InterPro" id="IPR029787">
    <property type="entry name" value="Nucleotide_cyclase"/>
</dbReference>
<dbReference type="KEGG" id="siw:GH266_06760"/>
<dbReference type="Gene3D" id="3.30.70.270">
    <property type="match status" value="1"/>
</dbReference>
<proteinExistence type="predicted"/>
<dbReference type="CDD" id="cd01948">
    <property type="entry name" value="EAL"/>
    <property type="match status" value="1"/>
</dbReference>
<feature type="domain" description="GGDEF" evidence="3">
    <location>
        <begin position="63"/>
        <end position="195"/>
    </location>
</feature>
<evidence type="ECO:0000313" key="5">
    <source>
        <dbReference type="Proteomes" id="UP000435648"/>
    </source>
</evidence>
<dbReference type="PANTHER" id="PTHR44757:SF10">
    <property type="entry name" value="MEMBRANE PROTEIN"/>
    <property type="match status" value="1"/>
</dbReference>
<dbReference type="CDD" id="cd01949">
    <property type="entry name" value="GGDEF"/>
    <property type="match status" value="1"/>
</dbReference>
<dbReference type="PROSITE" id="PS50887">
    <property type="entry name" value="GGDEF"/>
    <property type="match status" value="1"/>
</dbReference>
<dbReference type="InterPro" id="IPR035919">
    <property type="entry name" value="EAL_sf"/>
</dbReference>
<organism evidence="4 5">
    <name type="scientific">Stappia indica</name>
    <dbReference type="NCBI Taxonomy" id="538381"/>
    <lineage>
        <taxon>Bacteria</taxon>
        <taxon>Pseudomonadati</taxon>
        <taxon>Pseudomonadota</taxon>
        <taxon>Alphaproteobacteria</taxon>
        <taxon>Hyphomicrobiales</taxon>
        <taxon>Stappiaceae</taxon>
        <taxon>Stappia</taxon>
    </lineage>
</organism>
<dbReference type="Pfam" id="PF00563">
    <property type="entry name" value="EAL"/>
    <property type="match status" value="1"/>
</dbReference>
<protein>
    <submittedName>
        <fullName evidence="4">EAL domain-containing protein</fullName>
    </submittedName>
</protein>
<feature type="domain" description="EAL" evidence="2">
    <location>
        <begin position="204"/>
        <end position="455"/>
    </location>
</feature>
<dbReference type="EMBL" id="CP046908">
    <property type="protein sequence ID" value="QGZ37263.1"/>
    <property type="molecule type" value="Genomic_DNA"/>
</dbReference>
<dbReference type="SMART" id="SM00267">
    <property type="entry name" value="GGDEF"/>
    <property type="match status" value="1"/>
</dbReference>